<dbReference type="AlphaFoldDB" id="A0A7I4YNF1"/>
<evidence type="ECO:0000256" key="3">
    <source>
        <dbReference type="SAM" id="Phobius"/>
    </source>
</evidence>
<dbReference type="PANTHER" id="PTHR24637:SF252">
    <property type="entry name" value="NEMATODE CUTICLE COLLAGEN N-TERMINAL DOMAIN-CONTAINING PROTEIN"/>
    <property type="match status" value="1"/>
</dbReference>
<dbReference type="Pfam" id="PF01391">
    <property type="entry name" value="Collagen"/>
    <property type="match status" value="1"/>
</dbReference>
<feature type="compositionally biased region" description="Low complexity" evidence="2">
    <location>
        <begin position="228"/>
        <end position="238"/>
    </location>
</feature>
<dbReference type="OMA" id="GVDAEYC"/>
<dbReference type="SMART" id="SM01088">
    <property type="entry name" value="Col_cuticle_N"/>
    <property type="match status" value="1"/>
</dbReference>
<name>A0A7I4YNF1_HAECO</name>
<feature type="region of interest" description="Disordered" evidence="2">
    <location>
        <begin position="147"/>
        <end position="274"/>
    </location>
</feature>
<proteinExistence type="predicted"/>
<keyword evidence="3" id="KW-0812">Transmembrane</keyword>
<dbReference type="PANTHER" id="PTHR24637">
    <property type="entry name" value="COLLAGEN"/>
    <property type="match status" value="1"/>
</dbReference>
<evidence type="ECO:0000256" key="1">
    <source>
        <dbReference type="ARBA" id="ARBA00022737"/>
    </source>
</evidence>
<dbReference type="GO" id="GO:0042302">
    <property type="term" value="F:structural constituent of cuticle"/>
    <property type="evidence" value="ECO:0007669"/>
    <property type="project" value="InterPro"/>
</dbReference>
<reference evidence="6" key="1">
    <citation type="submission" date="2020-12" db="UniProtKB">
        <authorList>
            <consortium name="WormBaseParasite"/>
        </authorList>
    </citation>
    <scope>IDENTIFICATION</scope>
    <source>
        <strain evidence="6">MHco3</strain>
    </source>
</reference>
<feature type="region of interest" description="Disordered" evidence="2">
    <location>
        <begin position="96"/>
        <end position="130"/>
    </location>
</feature>
<keyword evidence="5" id="KW-1185">Reference proteome</keyword>
<keyword evidence="3" id="KW-1133">Transmembrane helix</keyword>
<dbReference type="OrthoDB" id="5856239at2759"/>
<dbReference type="InterPro" id="IPR002486">
    <property type="entry name" value="Col_cuticle_N"/>
</dbReference>
<evidence type="ECO:0000256" key="2">
    <source>
        <dbReference type="SAM" id="MobiDB-lite"/>
    </source>
</evidence>
<evidence type="ECO:0000259" key="4">
    <source>
        <dbReference type="SMART" id="SM01088"/>
    </source>
</evidence>
<feature type="domain" description="Nematode cuticle collagen N-terminal" evidence="4">
    <location>
        <begin position="11"/>
        <end position="63"/>
    </location>
</feature>
<keyword evidence="1" id="KW-0677">Repeat</keyword>
<accession>A0A7I4YNF1</accession>
<dbReference type="WBParaSite" id="HCON_00124076-00001">
    <property type="protein sequence ID" value="HCON_00124076-00001"/>
    <property type="gene ID" value="HCON_00124076"/>
</dbReference>
<evidence type="ECO:0000313" key="6">
    <source>
        <dbReference type="WBParaSite" id="HCON_00124076-00001"/>
    </source>
</evidence>
<dbReference type="Proteomes" id="UP000025227">
    <property type="component" value="Unplaced"/>
</dbReference>
<dbReference type="InterPro" id="IPR008160">
    <property type="entry name" value="Collagen"/>
</dbReference>
<dbReference type="Gene3D" id="1.20.5.320">
    <property type="entry name" value="6-Phosphogluconate Dehydrogenase, domain 3"/>
    <property type="match status" value="1"/>
</dbReference>
<protein>
    <submittedName>
        <fullName evidence="6">Col_cuticle_N domain-containing protein</fullName>
    </submittedName>
</protein>
<evidence type="ECO:0000313" key="5">
    <source>
        <dbReference type="Proteomes" id="UP000025227"/>
    </source>
</evidence>
<feature type="transmembrane region" description="Helical" evidence="3">
    <location>
        <begin position="12"/>
        <end position="34"/>
    </location>
</feature>
<dbReference type="Pfam" id="PF01484">
    <property type="entry name" value="Col_cuticle_N"/>
    <property type="match status" value="1"/>
</dbReference>
<organism evidence="5 6">
    <name type="scientific">Haemonchus contortus</name>
    <name type="common">Barber pole worm</name>
    <dbReference type="NCBI Taxonomy" id="6289"/>
    <lineage>
        <taxon>Eukaryota</taxon>
        <taxon>Metazoa</taxon>
        <taxon>Ecdysozoa</taxon>
        <taxon>Nematoda</taxon>
        <taxon>Chromadorea</taxon>
        <taxon>Rhabditida</taxon>
        <taxon>Rhabditina</taxon>
        <taxon>Rhabditomorpha</taxon>
        <taxon>Strongyloidea</taxon>
        <taxon>Trichostrongylidae</taxon>
        <taxon>Haemonchus</taxon>
    </lineage>
</organism>
<dbReference type="PROSITE" id="PS51257">
    <property type="entry name" value="PROKAR_LIPOPROTEIN"/>
    <property type="match status" value="1"/>
</dbReference>
<sequence>MPYRTRDRVTIATFLSVTISIAMMTACGIFAGLICGDMNEFYNTSMEEMKAFKALTDDAWTEIMAMDIRQERSPTSDVVVEREKKAAMPLPQCKCSVQPSEQCPPGPPGQPGFKGEDGIPGVPGAPGPDGIGAESYTIYFRKDCLKCPAGKPGRRGPPGRPGRRGRDGFPGVPGVSKTARGKPGPPGPRGDRGAPGANGPIGPPGKPGREGTRWLPGKPGPRGPPGKAGPAGATGKPGVAEEGPDGLPGPPGEQGRPGMPGPMGKPGKPGKPGVPGVDAEYCSCPARGIYRVAEVDGFKEDEISSQEPIVHPSSTQQLEHQERVGYPETYEIPPGVTRRRLRHL</sequence>
<keyword evidence="3" id="KW-0472">Membrane</keyword>